<protein>
    <recommendedName>
        <fullName evidence="3">DUF4913 domain-containing protein</fullName>
    </recommendedName>
</protein>
<evidence type="ECO:0000313" key="1">
    <source>
        <dbReference type="EMBL" id="MFC4859195.1"/>
    </source>
</evidence>
<comment type="caution">
    <text evidence="1">The sequence shown here is derived from an EMBL/GenBank/DDBJ whole genome shotgun (WGS) entry which is preliminary data.</text>
</comment>
<gene>
    <name evidence="1" type="ORF">ACFPCV_37345</name>
</gene>
<evidence type="ECO:0000313" key="2">
    <source>
        <dbReference type="Proteomes" id="UP001595859"/>
    </source>
</evidence>
<dbReference type="RefSeq" id="WP_378062113.1">
    <property type="nucleotide sequence ID" value="NZ_JBHSIS010000027.1"/>
</dbReference>
<dbReference type="Proteomes" id="UP001595859">
    <property type="component" value="Unassembled WGS sequence"/>
</dbReference>
<name>A0ABV9SFL4_9PSEU</name>
<reference evidence="2" key="1">
    <citation type="journal article" date="2019" name="Int. J. Syst. Evol. Microbiol.">
        <title>The Global Catalogue of Microorganisms (GCM) 10K type strain sequencing project: providing services to taxonomists for standard genome sequencing and annotation.</title>
        <authorList>
            <consortium name="The Broad Institute Genomics Platform"/>
            <consortium name="The Broad Institute Genome Sequencing Center for Infectious Disease"/>
            <person name="Wu L."/>
            <person name="Ma J."/>
        </authorList>
    </citation>
    <scope>NUCLEOTIDE SEQUENCE [LARGE SCALE GENOMIC DNA]</scope>
    <source>
        <strain evidence="2">ZS-22-S1</strain>
    </source>
</reference>
<proteinExistence type="predicted"/>
<organism evidence="1 2">
    <name type="scientific">Actinophytocola glycyrrhizae</name>
    <dbReference type="NCBI Taxonomy" id="2044873"/>
    <lineage>
        <taxon>Bacteria</taxon>
        <taxon>Bacillati</taxon>
        <taxon>Actinomycetota</taxon>
        <taxon>Actinomycetes</taxon>
        <taxon>Pseudonocardiales</taxon>
        <taxon>Pseudonocardiaceae</taxon>
    </lineage>
</organism>
<evidence type="ECO:0008006" key="3">
    <source>
        <dbReference type="Google" id="ProtNLM"/>
    </source>
</evidence>
<dbReference type="EMBL" id="JBHSIS010000027">
    <property type="protein sequence ID" value="MFC4859195.1"/>
    <property type="molecule type" value="Genomic_DNA"/>
</dbReference>
<sequence length="188" mass="21377">MTGEATAFDDEDLELLLALYNTPANSTSPRRPPWTWPALRHRERTALARMIDVWIDTYNYVHATSPSDLIPPCWRHHPGLATELAVQVWLWYAAHIHPQTTPLIAGDYYLRHLPGFRSRIDQMLGASPPECRRGEHPTTWRSDTETQMAAYTTPLGVTVDDHVHQLGELHFGFPPEHEDGGEAEQLPL</sequence>
<accession>A0ABV9SFL4</accession>
<keyword evidence="2" id="KW-1185">Reference proteome</keyword>